<name>A0A0C4EGS2_MAGP6</name>
<reference evidence="1" key="2">
    <citation type="submission" date="2010-05" db="EMBL/GenBank/DDBJ databases">
        <title>The Genome Sequence of Magnaporthe poae strain ATCC 64411.</title>
        <authorList>
            <consortium name="The Broad Institute Genome Sequencing Platform"/>
            <consortium name="Broad Institute Genome Sequencing Center for Infectious Disease"/>
            <person name="Ma L.-J."/>
            <person name="Dead R."/>
            <person name="Young S."/>
            <person name="Zeng Q."/>
            <person name="Koehrsen M."/>
            <person name="Alvarado L."/>
            <person name="Berlin A."/>
            <person name="Chapman S.B."/>
            <person name="Chen Z."/>
            <person name="Freedman E."/>
            <person name="Gellesch M."/>
            <person name="Goldberg J."/>
            <person name="Griggs A."/>
            <person name="Gujja S."/>
            <person name="Heilman E.R."/>
            <person name="Heiman D."/>
            <person name="Hepburn T."/>
            <person name="Howarth C."/>
            <person name="Jen D."/>
            <person name="Larson L."/>
            <person name="Mehta T."/>
            <person name="Neiman D."/>
            <person name="Pearson M."/>
            <person name="Roberts A."/>
            <person name="Saif S."/>
            <person name="Shea T."/>
            <person name="Shenoy N."/>
            <person name="Sisk P."/>
            <person name="Stolte C."/>
            <person name="Sykes S."/>
            <person name="Walk T."/>
            <person name="White J."/>
            <person name="Yandava C."/>
            <person name="Haas B."/>
            <person name="Nusbaum C."/>
            <person name="Birren B."/>
        </authorList>
    </citation>
    <scope>NUCLEOTIDE SEQUENCE</scope>
    <source>
        <strain evidence="1">ATCC 64411</strain>
    </source>
</reference>
<accession>A0A0C4EGS2</accession>
<proteinExistence type="predicted"/>
<protein>
    <submittedName>
        <fullName evidence="1 2">Uncharacterized protein</fullName>
    </submittedName>
</protein>
<dbReference type="Proteomes" id="UP000011715">
    <property type="component" value="Unassembled WGS sequence"/>
</dbReference>
<organism evidence="2 3">
    <name type="scientific">Magnaporthiopsis poae (strain ATCC 64411 / 73-15)</name>
    <name type="common">Kentucky bluegrass fungus</name>
    <name type="synonym">Magnaporthe poae</name>
    <dbReference type="NCBI Taxonomy" id="644358"/>
    <lineage>
        <taxon>Eukaryota</taxon>
        <taxon>Fungi</taxon>
        <taxon>Dikarya</taxon>
        <taxon>Ascomycota</taxon>
        <taxon>Pezizomycotina</taxon>
        <taxon>Sordariomycetes</taxon>
        <taxon>Sordariomycetidae</taxon>
        <taxon>Magnaporthales</taxon>
        <taxon>Magnaporthaceae</taxon>
        <taxon>Magnaporthiopsis</taxon>
    </lineage>
</organism>
<dbReference type="EMBL" id="GL877109">
    <property type="protein sequence ID" value="KLU93128.1"/>
    <property type="molecule type" value="Genomic_DNA"/>
</dbReference>
<sequence length="230" mass="25935">MASQESRERLDLALQNRGHLVNSTKERLQSVATPSLRELVKEDEASFNLIVLKSEEELRQIYTQTISLERTAVSLGKLEANSTLLRQTLSAARGSGLKAPGVAIPFMNGAVRGLFTSIRENSTNAELADSRFPPHIRSLSESICQNVEVAERMFDDLLSGKRWLVQEFLTDLIAVADDICMHASALEPFRRENDRELDLKTQEYSAQVESWNQKINQAGDQIFHTLYLEE</sequence>
<reference evidence="1" key="3">
    <citation type="submission" date="2011-03" db="EMBL/GenBank/DDBJ databases">
        <title>Annotation of Magnaporthe poae ATCC 64411.</title>
        <authorList>
            <person name="Ma L.-J."/>
            <person name="Dead R."/>
            <person name="Young S.K."/>
            <person name="Zeng Q."/>
            <person name="Gargeya S."/>
            <person name="Fitzgerald M."/>
            <person name="Haas B."/>
            <person name="Abouelleil A."/>
            <person name="Alvarado L."/>
            <person name="Arachchi H.M."/>
            <person name="Berlin A."/>
            <person name="Brown A."/>
            <person name="Chapman S.B."/>
            <person name="Chen Z."/>
            <person name="Dunbar C."/>
            <person name="Freedman E."/>
            <person name="Gearin G."/>
            <person name="Gellesch M."/>
            <person name="Goldberg J."/>
            <person name="Griggs A."/>
            <person name="Gujja S."/>
            <person name="Heiman D."/>
            <person name="Howarth C."/>
            <person name="Larson L."/>
            <person name="Lui A."/>
            <person name="MacDonald P.J.P."/>
            <person name="Mehta T."/>
            <person name="Montmayeur A."/>
            <person name="Murphy C."/>
            <person name="Neiman D."/>
            <person name="Pearson M."/>
            <person name="Priest M."/>
            <person name="Roberts A."/>
            <person name="Saif S."/>
            <person name="Shea T."/>
            <person name="Shenoy N."/>
            <person name="Sisk P."/>
            <person name="Stolte C."/>
            <person name="Sykes S."/>
            <person name="Yandava C."/>
            <person name="Wortman J."/>
            <person name="Nusbaum C."/>
            <person name="Birren B."/>
        </authorList>
    </citation>
    <scope>NUCLEOTIDE SEQUENCE</scope>
    <source>
        <strain evidence="1">ATCC 64411</strain>
    </source>
</reference>
<dbReference type="VEuPathDB" id="FungiDB:MAPG_12067"/>
<evidence type="ECO:0000313" key="1">
    <source>
        <dbReference type="EMBL" id="KLU93128.1"/>
    </source>
</evidence>
<evidence type="ECO:0000313" key="3">
    <source>
        <dbReference type="Proteomes" id="UP000011715"/>
    </source>
</evidence>
<reference evidence="2" key="4">
    <citation type="journal article" date="2015" name="G3 (Bethesda)">
        <title>Genome sequences of three phytopathogenic species of the Magnaporthaceae family of fungi.</title>
        <authorList>
            <person name="Okagaki L.H."/>
            <person name="Nunes C.C."/>
            <person name="Sailsbery J."/>
            <person name="Clay B."/>
            <person name="Brown D."/>
            <person name="John T."/>
            <person name="Oh Y."/>
            <person name="Young N."/>
            <person name="Fitzgerald M."/>
            <person name="Haas B.J."/>
            <person name="Zeng Q."/>
            <person name="Young S."/>
            <person name="Adiconis X."/>
            <person name="Fan L."/>
            <person name="Levin J.Z."/>
            <person name="Mitchell T.K."/>
            <person name="Okubara P.A."/>
            <person name="Farman M.L."/>
            <person name="Kohn L.M."/>
            <person name="Birren B."/>
            <person name="Ma L.-J."/>
            <person name="Dean R.A."/>
        </authorList>
    </citation>
    <scope>NUCLEOTIDE SEQUENCE</scope>
    <source>
        <strain evidence="2">ATCC 64411 / 73-15</strain>
    </source>
</reference>
<reference evidence="2" key="5">
    <citation type="submission" date="2015-06" db="UniProtKB">
        <authorList>
            <consortium name="EnsemblFungi"/>
        </authorList>
    </citation>
    <scope>IDENTIFICATION</scope>
    <source>
        <strain evidence="2">ATCC 64411</strain>
    </source>
</reference>
<reference evidence="3" key="1">
    <citation type="submission" date="2010-05" db="EMBL/GenBank/DDBJ databases">
        <title>The genome sequence of Magnaporthe poae strain ATCC 64411.</title>
        <authorList>
            <person name="Ma L.-J."/>
            <person name="Dead R."/>
            <person name="Young S."/>
            <person name="Zeng Q."/>
            <person name="Koehrsen M."/>
            <person name="Alvarado L."/>
            <person name="Berlin A."/>
            <person name="Chapman S.B."/>
            <person name="Chen Z."/>
            <person name="Freedman E."/>
            <person name="Gellesch M."/>
            <person name="Goldberg J."/>
            <person name="Griggs A."/>
            <person name="Gujja S."/>
            <person name="Heilman E.R."/>
            <person name="Heiman D."/>
            <person name="Hepburn T."/>
            <person name="Howarth C."/>
            <person name="Jen D."/>
            <person name="Larson L."/>
            <person name="Mehta T."/>
            <person name="Neiman D."/>
            <person name="Pearson M."/>
            <person name="Roberts A."/>
            <person name="Saif S."/>
            <person name="Shea T."/>
            <person name="Shenoy N."/>
            <person name="Sisk P."/>
            <person name="Stolte C."/>
            <person name="Sykes S."/>
            <person name="Walk T."/>
            <person name="White J."/>
            <person name="Yandava C."/>
            <person name="Haas B."/>
            <person name="Nusbaum C."/>
            <person name="Birren B."/>
        </authorList>
    </citation>
    <scope>NUCLEOTIDE SEQUENCE [LARGE SCALE GENOMIC DNA]</scope>
    <source>
        <strain evidence="3">ATCC 64411 / 73-15</strain>
    </source>
</reference>
<keyword evidence="3" id="KW-1185">Reference proteome</keyword>
<gene>
    <name evidence="1" type="ORF">MAPG_12067</name>
</gene>
<dbReference type="AlphaFoldDB" id="A0A0C4EGS2"/>
<evidence type="ECO:0000313" key="2">
    <source>
        <dbReference type="EnsemblFungi" id="MAPG_12067T0"/>
    </source>
</evidence>
<dbReference type="EMBL" id="ADBL01003045">
    <property type="status" value="NOT_ANNOTATED_CDS"/>
    <property type="molecule type" value="Genomic_DNA"/>
</dbReference>
<dbReference type="EnsemblFungi" id="MAPG_12067T0">
    <property type="protein sequence ID" value="MAPG_12067T0"/>
    <property type="gene ID" value="MAPG_12067"/>
</dbReference>